<gene>
    <name evidence="2" type="ORF">DC3_13940</name>
</gene>
<comment type="caution">
    <text evidence="2">The sequence shown here is derived from an EMBL/GenBank/DDBJ whole genome shotgun (WGS) entry which is preliminary data.</text>
</comment>
<feature type="compositionally biased region" description="Polar residues" evidence="1">
    <location>
        <begin position="16"/>
        <end position="28"/>
    </location>
</feature>
<dbReference type="Proteomes" id="UP000321306">
    <property type="component" value="Unassembled WGS sequence"/>
</dbReference>
<name>A0A511MYV7_DEIC1</name>
<sequence length="54" mass="5893">MDGWVQLNGLWSVQQSATSGQGKHTNALNLEPEGRPLTAFKGPLQQVQGPFSER</sequence>
<protein>
    <submittedName>
        <fullName evidence="2">Uncharacterized protein</fullName>
    </submittedName>
</protein>
<organism evidence="2 3">
    <name type="scientific">Deinococcus cellulosilyticus (strain DSM 18568 / NBRC 106333 / KACC 11606 / 5516J-15)</name>
    <dbReference type="NCBI Taxonomy" id="1223518"/>
    <lineage>
        <taxon>Bacteria</taxon>
        <taxon>Thermotogati</taxon>
        <taxon>Deinococcota</taxon>
        <taxon>Deinococci</taxon>
        <taxon>Deinococcales</taxon>
        <taxon>Deinococcaceae</taxon>
        <taxon>Deinococcus</taxon>
    </lineage>
</organism>
<reference evidence="2 3" key="1">
    <citation type="submission" date="2019-07" db="EMBL/GenBank/DDBJ databases">
        <title>Whole genome shotgun sequence of Deinococcus cellulosilyticus NBRC 106333.</title>
        <authorList>
            <person name="Hosoyama A."/>
            <person name="Uohara A."/>
            <person name="Ohji S."/>
            <person name="Ichikawa N."/>
        </authorList>
    </citation>
    <scope>NUCLEOTIDE SEQUENCE [LARGE SCALE GENOMIC DNA]</scope>
    <source>
        <strain evidence="2 3">NBRC 106333</strain>
    </source>
</reference>
<evidence type="ECO:0000313" key="3">
    <source>
        <dbReference type="Proteomes" id="UP000321306"/>
    </source>
</evidence>
<feature type="region of interest" description="Disordered" evidence="1">
    <location>
        <begin position="16"/>
        <end position="37"/>
    </location>
</feature>
<accession>A0A511MYV7</accession>
<proteinExistence type="predicted"/>
<dbReference type="EMBL" id="BJXB01000005">
    <property type="protein sequence ID" value="GEM45759.1"/>
    <property type="molecule type" value="Genomic_DNA"/>
</dbReference>
<keyword evidence="3" id="KW-1185">Reference proteome</keyword>
<evidence type="ECO:0000256" key="1">
    <source>
        <dbReference type="SAM" id="MobiDB-lite"/>
    </source>
</evidence>
<dbReference type="AlphaFoldDB" id="A0A511MYV7"/>
<evidence type="ECO:0000313" key="2">
    <source>
        <dbReference type="EMBL" id="GEM45759.1"/>
    </source>
</evidence>